<accession>A0A6U9Y1S5</accession>
<name>A0A6U9Y1S5_9STRA</name>
<proteinExistence type="predicted"/>
<feature type="compositionally biased region" description="Acidic residues" evidence="1">
    <location>
        <begin position="298"/>
        <end position="321"/>
    </location>
</feature>
<gene>
    <name evidence="2" type="ORF">PAUS00366_LOCUS8019</name>
    <name evidence="3" type="ORF">PAUS00366_LOCUS8021</name>
</gene>
<evidence type="ECO:0000313" key="3">
    <source>
        <dbReference type="EMBL" id="CAE0715269.1"/>
    </source>
</evidence>
<feature type="region of interest" description="Disordered" evidence="1">
    <location>
        <begin position="282"/>
        <end position="321"/>
    </location>
</feature>
<feature type="compositionally biased region" description="Low complexity" evidence="1">
    <location>
        <begin position="87"/>
        <end position="124"/>
    </location>
</feature>
<dbReference type="EMBL" id="HBIX01010605">
    <property type="protein sequence ID" value="CAE0715269.1"/>
    <property type="molecule type" value="Transcribed_RNA"/>
</dbReference>
<feature type="compositionally biased region" description="Low complexity" evidence="1">
    <location>
        <begin position="16"/>
        <end position="56"/>
    </location>
</feature>
<feature type="region of interest" description="Disordered" evidence="1">
    <location>
        <begin position="87"/>
        <end position="144"/>
    </location>
</feature>
<sequence>MSPPLLPSLPVKGTEKSATATATTTTTTTTSTATPSTSPSKTHGTVSKSSIKSKSSAFLPEAGKISVTVVHESSKSYGLRLAQLPSSNVNSSNGNSAAASATGSKKSSSDTVSITSSSSSIMSKGKTDKDPQNEAHKHKTETTATTNENEIVVIDLLPKNLKNGLLNGAPLREGDVLKTVNNRGASDFLVNGNLTGYLPSANFEDGECVTFVSERGHGADADAAPSGEHSKGNSSNSICDDDQFSLAIVRAFCRKPASMDQMTEEKRCLMIGLEFHRVYAEDDGEYDNHNDNDTKDPEEGESESSDNDDNDDDDDDDNTEP</sequence>
<protein>
    <submittedName>
        <fullName evidence="2">Uncharacterized protein</fullName>
    </submittedName>
</protein>
<evidence type="ECO:0000256" key="1">
    <source>
        <dbReference type="SAM" id="MobiDB-lite"/>
    </source>
</evidence>
<feature type="region of interest" description="Disordered" evidence="1">
    <location>
        <begin position="1"/>
        <end position="57"/>
    </location>
</feature>
<feature type="compositionally biased region" description="Basic and acidic residues" evidence="1">
    <location>
        <begin position="125"/>
        <end position="135"/>
    </location>
</feature>
<organism evidence="2">
    <name type="scientific">Pseudo-nitzschia australis</name>
    <dbReference type="NCBI Taxonomy" id="44445"/>
    <lineage>
        <taxon>Eukaryota</taxon>
        <taxon>Sar</taxon>
        <taxon>Stramenopiles</taxon>
        <taxon>Ochrophyta</taxon>
        <taxon>Bacillariophyta</taxon>
        <taxon>Bacillariophyceae</taxon>
        <taxon>Bacillariophycidae</taxon>
        <taxon>Bacillariales</taxon>
        <taxon>Bacillariaceae</taxon>
        <taxon>Pseudo-nitzschia</taxon>
    </lineage>
</organism>
<dbReference type="EMBL" id="HBIX01010603">
    <property type="protein sequence ID" value="CAE0715267.1"/>
    <property type="molecule type" value="Transcribed_RNA"/>
</dbReference>
<dbReference type="AlphaFoldDB" id="A0A6U9Y1S5"/>
<evidence type="ECO:0000313" key="2">
    <source>
        <dbReference type="EMBL" id="CAE0715267.1"/>
    </source>
</evidence>
<reference evidence="2" key="1">
    <citation type="submission" date="2021-01" db="EMBL/GenBank/DDBJ databases">
        <authorList>
            <person name="Corre E."/>
            <person name="Pelletier E."/>
            <person name="Niang G."/>
            <person name="Scheremetjew M."/>
            <person name="Finn R."/>
            <person name="Kale V."/>
            <person name="Holt S."/>
            <person name="Cochrane G."/>
            <person name="Meng A."/>
            <person name="Brown T."/>
            <person name="Cohen L."/>
        </authorList>
    </citation>
    <scope>NUCLEOTIDE SEQUENCE</scope>
    <source>
        <strain evidence="2">10249 10 AB</strain>
    </source>
</reference>
<feature type="compositionally biased region" description="Basic and acidic residues" evidence="1">
    <location>
        <begin position="282"/>
        <end position="297"/>
    </location>
</feature>